<dbReference type="RefSeq" id="WP_308714126.1">
    <property type="nucleotide sequence ID" value="NZ_JAVHUY010000018.1"/>
</dbReference>
<accession>A0ABU0ZIR0</accession>
<dbReference type="EMBL" id="JAVHUY010000018">
    <property type="protein sequence ID" value="MDQ7906848.1"/>
    <property type="molecule type" value="Genomic_DNA"/>
</dbReference>
<dbReference type="Proteomes" id="UP001230908">
    <property type="component" value="Unassembled WGS sequence"/>
</dbReference>
<keyword evidence="2" id="KW-1185">Reference proteome</keyword>
<name>A0ABU0ZIR0_9ACTN</name>
<evidence type="ECO:0000313" key="1">
    <source>
        <dbReference type="EMBL" id="MDQ7906848.1"/>
    </source>
</evidence>
<comment type="caution">
    <text evidence="1">The sequence shown here is derived from an EMBL/GenBank/DDBJ whole genome shotgun (WGS) entry which is preliminary data.</text>
</comment>
<sequence length="507" mass="57692">MKERSTVHFSELYAIERTSDDDWFDPLLLADTNLCVDPFLIYPEKSERWRTAHDHILDFFGMVFGLVRDSGGNEQHPAWLKASRLLMFPEPPEFCLGVAETSPMGSGTGRGLQEGMLEGVRTALGLGMDNLEHMEMLALFQGGMGLDRISDAVCNILKSYFIEYTQEVCRRHGVPMETFRVRNAYWSEEYARWQERDTELPVNPFVGKRQPVLLVPYRFLKDIPVVTANAFWTYAWANHAADLRGDFNFDLAQNVDRRQKAKMARQNPDIVAKYLLKEEEQEHRPYPVDTDPKMRIRWWELGGEMATRSPLAFVATEPAEFPTFVKAVLAAFQHGIEHQGDWQMLWYRNIALPERKVQLLFRSSATHYCRANEIDISGEANAGRGPVDFKFSQGWSARAVVEIKLMNNTKFWHGLLEQTPQYAISEEVKVAFFVAIGYTDEEMSAENAEMVERAAKLVARDKGIEVIPIVVDARRKDSASKLKADKAVLDELRQGGDEPDAGTAAVA</sequence>
<gene>
    <name evidence="1" type="ORF">RB614_20240</name>
</gene>
<reference evidence="1 2" key="1">
    <citation type="submission" date="2023-08" db="EMBL/GenBank/DDBJ databases">
        <title>Phytohabitans sansha sp. nov., isolated from marine sediment.</title>
        <authorList>
            <person name="Zhao Y."/>
            <person name="Yi K."/>
        </authorList>
    </citation>
    <scope>NUCLEOTIDE SEQUENCE [LARGE SCALE GENOMIC DNA]</scope>
    <source>
        <strain evidence="1 2">ZYX-F-186</strain>
    </source>
</reference>
<organism evidence="1 2">
    <name type="scientific">Phytohabitans maris</name>
    <dbReference type="NCBI Taxonomy" id="3071409"/>
    <lineage>
        <taxon>Bacteria</taxon>
        <taxon>Bacillati</taxon>
        <taxon>Actinomycetota</taxon>
        <taxon>Actinomycetes</taxon>
        <taxon>Micromonosporales</taxon>
        <taxon>Micromonosporaceae</taxon>
    </lineage>
</organism>
<evidence type="ECO:0000313" key="2">
    <source>
        <dbReference type="Proteomes" id="UP001230908"/>
    </source>
</evidence>
<protein>
    <submittedName>
        <fullName evidence="1">Uncharacterized protein</fullName>
    </submittedName>
</protein>
<proteinExistence type="predicted"/>